<reference evidence="1" key="1">
    <citation type="submission" date="2022-05" db="EMBL/GenBank/DDBJ databases">
        <title>The Musa troglodytarum L. genome provides insights into the mechanism of non-climacteric behaviour and enrichment of carotenoids.</title>
        <authorList>
            <person name="Wang J."/>
        </authorList>
    </citation>
    <scope>NUCLEOTIDE SEQUENCE</scope>
    <source>
        <tissue evidence="1">Leaf</tissue>
    </source>
</reference>
<gene>
    <name evidence="1" type="ORF">MUK42_25206</name>
</gene>
<dbReference type="AlphaFoldDB" id="A0A9E7L6I0"/>
<accession>A0A9E7L6I0</accession>
<evidence type="ECO:0000313" key="2">
    <source>
        <dbReference type="Proteomes" id="UP001055439"/>
    </source>
</evidence>
<dbReference type="OrthoDB" id="9940972at2759"/>
<dbReference type="PANTHER" id="PTHR12265">
    <property type="entry name" value="TRANSMEMBRANE PROTEIN 53"/>
    <property type="match status" value="1"/>
</dbReference>
<evidence type="ECO:0000313" key="1">
    <source>
        <dbReference type="EMBL" id="URE42336.1"/>
    </source>
</evidence>
<name>A0A9E7L6I0_9LILI</name>
<dbReference type="EMBL" id="CP097511">
    <property type="protein sequence ID" value="URE42336.1"/>
    <property type="molecule type" value="Genomic_DNA"/>
</dbReference>
<dbReference type="PANTHER" id="PTHR12265:SF0">
    <property type="entry name" value="EXPRESSED PROTEIN"/>
    <property type="match status" value="1"/>
</dbReference>
<sequence length="219" mass="24554">MLENPGEIRIFPNKTTSLACGALDELVKVIKIKQLPVVLVSFSLGSRGCMYKVLQVGVVVLDVRLKDILDYYSFTSILSEKMQQELGLDKYRLIRECICGQIYDSATVDFTGKMATRFLHHHTAQRLFSPTKITSWMRKVLTSALDVVLPSRSEAQRAEYWQSLCSSVAISMGPLLIFSSEDDDLAPYQVIFNFSLRPKELGVDAGLVKWSNSPHVGES</sequence>
<organism evidence="1 2">
    <name type="scientific">Musa troglodytarum</name>
    <name type="common">fe'i banana</name>
    <dbReference type="NCBI Taxonomy" id="320322"/>
    <lineage>
        <taxon>Eukaryota</taxon>
        <taxon>Viridiplantae</taxon>
        <taxon>Streptophyta</taxon>
        <taxon>Embryophyta</taxon>
        <taxon>Tracheophyta</taxon>
        <taxon>Spermatophyta</taxon>
        <taxon>Magnoliopsida</taxon>
        <taxon>Liliopsida</taxon>
        <taxon>Zingiberales</taxon>
        <taxon>Musaceae</taxon>
        <taxon>Musa</taxon>
    </lineage>
</organism>
<protein>
    <submittedName>
        <fullName evidence="1">Cyclin-dependent kinase inhibitor</fullName>
    </submittedName>
</protein>
<keyword evidence="2" id="KW-1185">Reference proteome</keyword>
<proteinExistence type="predicted"/>
<dbReference type="Proteomes" id="UP001055439">
    <property type="component" value="Chromosome 9"/>
</dbReference>
<dbReference type="InterPro" id="IPR008547">
    <property type="entry name" value="DUF829_TMEM53"/>
</dbReference>